<feature type="transmembrane region" description="Helical" evidence="1">
    <location>
        <begin position="160"/>
        <end position="178"/>
    </location>
</feature>
<feature type="domain" description="Lipid A biosynthesis N-terminal" evidence="2">
    <location>
        <begin position="130"/>
        <end position="201"/>
    </location>
</feature>
<name>A0A495PVH4_9FLAO</name>
<feature type="transmembrane region" description="Helical" evidence="1">
    <location>
        <begin position="6"/>
        <end position="27"/>
    </location>
</feature>
<keyword evidence="1" id="KW-0812">Transmembrane</keyword>
<keyword evidence="1" id="KW-0472">Membrane</keyword>
<dbReference type="Gene3D" id="1.20.1280.290">
    <property type="match status" value="1"/>
</dbReference>
<feature type="domain" description="Lipid A biosynthesis N-terminal" evidence="2">
    <location>
        <begin position="9"/>
        <end position="80"/>
    </location>
</feature>
<feature type="transmembrane region" description="Helical" evidence="1">
    <location>
        <begin position="61"/>
        <end position="77"/>
    </location>
</feature>
<dbReference type="Pfam" id="PF07578">
    <property type="entry name" value="LAB_N"/>
    <property type="match status" value="2"/>
</dbReference>
<dbReference type="Proteomes" id="UP000276282">
    <property type="component" value="Unassembled WGS sequence"/>
</dbReference>
<sequence>MNTWIIYSIGFLAQMLFSTRLITQWLLSEKAKKVKTPTLYWKLSLLAAILLFIYGYLRDDLPIMIGQILIYGVYFRNLKLQEEWKSSRLIFKITVFLAPVLIAGYLLLYSEKQWSDFLQNENIALWLILLGIIGQLVYTCRFIYQWIYSEKHNKSSLPKGFWILSLTGSALIFTYAIFRKDPVLLAAHFFGAIVYIRNLFLIKKNNN</sequence>
<accession>A0A495PVH4</accession>
<proteinExistence type="predicted"/>
<protein>
    <submittedName>
        <fullName evidence="3">Lipid A biosynthesis-like protein</fullName>
    </submittedName>
</protein>
<feature type="transmembrane region" description="Helical" evidence="1">
    <location>
        <begin position="123"/>
        <end position="148"/>
    </location>
</feature>
<feature type="transmembrane region" description="Helical" evidence="1">
    <location>
        <begin position="39"/>
        <end position="55"/>
    </location>
</feature>
<dbReference type="GO" id="GO:0008915">
    <property type="term" value="F:lipid-A-disaccharide synthase activity"/>
    <property type="evidence" value="ECO:0007669"/>
    <property type="project" value="InterPro"/>
</dbReference>
<gene>
    <name evidence="3" type="ORF">BC962_0110</name>
</gene>
<dbReference type="GO" id="GO:0009245">
    <property type="term" value="P:lipid A biosynthetic process"/>
    <property type="evidence" value="ECO:0007669"/>
    <property type="project" value="InterPro"/>
</dbReference>
<feature type="transmembrane region" description="Helical" evidence="1">
    <location>
        <begin position="89"/>
        <end position="108"/>
    </location>
</feature>
<feature type="transmembrane region" description="Helical" evidence="1">
    <location>
        <begin position="184"/>
        <end position="202"/>
    </location>
</feature>
<dbReference type="RefSeq" id="WP_121343987.1">
    <property type="nucleotide sequence ID" value="NZ_RBLG01000001.1"/>
</dbReference>
<evidence type="ECO:0000256" key="1">
    <source>
        <dbReference type="SAM" id="Phobius"/>
    </source>
</evidence>
<dbReference type="AlphaFoldDB" id="A0A495PVH4"/>
<comment type="caution">
    <text evidence="3">The sequence shown here is derived from an EMBL/GenBank/DDBJ whole genome shotgun (WGS) entry which is preliminary data.</text>
</comment>
<evidence type="ECO:0000313" key="3">
    <source>
        <dbReference type="EMBL" id="RKS55152.1"/>
    </source>
</evidence>
<keyword evidence="4" id="KW-1185">Reference proteome</keyword>
<dbReference type="InterPro" id="IPR011499">
    <property type="entry name" value="Lipid_A_biosynth_N"/>
</dbReference>
<dbReference type="EMBL" id="RBLG01000001">
    <property type="protein sequence ID" value="RKS55152.1"/>
    <property type="molecule type" value="Genomic_DNA"/>
</dbReference>
<dbReference type="OrthoDB" id="9793186at2"/>
<reference evidence="3 4" key="1">
    <citation type="submission" date="2018-10" db="EMBL/GenBank/DDBJ databases">
        <title>Genomic Encyclopedia of Archaeal and Bacterial Type Strains, Phase II (KMG-II): from individual species to whole genera.</title>
        <authorList>
            <person name="Goeker M."/>
        </authorList>
    </citation>
    <scope>NUCLEOTIDE SEQUENCE [LARGE SCALE GENOMIC DNA]</scope>
    <source>
        <strain evidence="3 4">DSM 19839</strain>
    </source>
</reference>
<organism evidence="3 4">
    <name type="scientific">Gillisia mitskevichiae</name>
    <dbReference type="NCBI Taxonomy" id="270921"/>
    <lineage>
        <taxon>Bacteria</taxon>
        <taxon>Pseudomonadati</taxon>
        <taxon>Bacteroidota</taxon>
        <taxon>Flavobacteriia</taxon>
        <taxon>Flavobacteriales</taxon>
        <taxon>Flavobacteriaceae</taxon>
        <taxon>Gillisia</taxon>
    </lineage>
</organism>
<dbReference type="GO" id="GO:0016020">
    <property type="term" value="C:membrane"/>
    <property type="evidence" value="ECO:0007669"/>
    <property type="project" value="GOC"/>
</dbReference>
<evidence type="ECO:0000259" key="2">
    <source>
        <dbReference type="SMART" id="SM01259"/>
    </source>
</evidence>
<dbReference type="SMART" id="SM01259">
    <property type="entry name" value="LAB_N"/>
    <property type="match status" value="2"/>
</dbReference>
<evidence type="ECO:0000313" key="4">
    <source>
        <dbReference type="Proteomes" id="UP000276282"/>
    </source>
</evidence>
<keyword evidence="1" id="KW-1133">Transmembrane helix</keyword>